<keyword evidence="5 8" id="KW-0378">Hydrolase</keyword>
<dbReference type="GO" id="GO:0071555">
    <property type="term" value="P:cell wall organization"/>
    <property type="evidence" value="ECO:0007669"/>
    <property type="project" value="UniProtKB-KW"/>
</dbReference>
<comment type="subcellular location">
    <subcellularLocation>
        <location evidence="1">Secreted</location>
        <location evidence="1">Cell wall</location>
    </subcellularLocation>
</comment>
<dbReference type="InParanoid" id="A0A7J7CXV8"/>
<evidence type="ECO:0000256" key="8">
    <source>
        <dbReference type="RuleBase" id="RU361169"/>
    </source>
</evidence>
<reference evidence="10 11" key="1">
    <citation type="journal article" date="2020" name="Nat. Commun.">
        <title>Genome of Tripterygium wilfordii and identification of cytochrome P450 involved in triptolide biosynthesis.</title>
        <authorList>
            <person name="Tu L."/>
            <person name="Su P."/>
            <person name="Zhang Z."/>
            <person name="Gao L."/>
            <person name="Wang J."/>
            <person name="Hu T."/>
            <person name="Zhou J."/>
            <person name="Zhang Y."/>
            <person name="Zhao Y."/>
            <person name="Liu Y."/>
            <person name="Song Y."/>
            <person name="Tong Y."/>
            <person name="Lu Y."/>
            <person name="Yang J."/>
            <person name="Xu C."/>
            <person name="Jia M."/>
            <person name="Peters R.J."/>
            <person name="Huang L."/>
            <person name="Gao W."/>
        </authorList>
    </citation>
    <scope>NUCLEOTIDE SEQUENCE [LARGE SCALE GENOMIC DNA]</scope>
    <source>
        <strain evidence="11">cv. XIE 37</strain>
        <tissue evidence="10">Leaf</tissue>
    </source>
</reference>
<dbReference type="EMBL" id="JAAARO010000012">
    <property type="protein sequence ID" value="KAF5738904.1"/>
    <property type="molecule type" value="Genomic_DNA"/>
</dbReference>
<proteinExistence type="inferred from homology"/>
<gene>
    <name evidence="10" type="ORF">HS088_TW12G00100</name>
</gene>
<dbReference type="AlphaFoldDB" id="A0A7J7CXV8"/>
<sequence>MVGSSINVNVMNYGAVGNGVTYDSQAFAKAWAAACGSRTNSVIYVPAGKKFLVKPMTFQGPCKATTIAMQAFTKAWAAACGGRTNSVIYVPGGKKFLVKPMIFQGPCKATTIAMQIQGSILAPNKKPDWGTSAPLLSFNSVNGLTLAGTGTIDGQGSMWWKNCAQNPLLRMNNCNNFQFKGLHLMNSPSAVVSIDGCTNSIISNIKITNPANSPNTDGIDLGGSTQITILDSLIQTALEAWELMEAVPQWKRYMYAILHFKELKMEPE</sequence>
<evidence type="ECO:0000256" key="5">
    <source>
        <dbReference type="ARBA" id="ARBA00022801"/>
    </source>
</evidence>
<keyword evidence="11" id="KW-1185">Reference proteome</keyword>
<dbReference type="Proteomes" id="UP000593562">
    <property type="component" value="Unassembled WGS sequence"/>
</dbReference>
<dbReference type="SUPFAM" id="SSF51126">
    <property type="entry name" value="Pectin lyase-like"/>
    <property type="match status" value="2"/>
</dbReference>
<dbReference type="PANTHER" id="PTHR31375">
    <property type="match status" value="1"/>
</dbReference>
<dbReference type="GO" id="GO:0005975">
    <property type="term" value="P:carbohydrate metabolic process"/>
    <property type="evidence" value="ECO:0007669"/>
    <property type="project" value="InterPro"/>
</dbReference>
<accession>A0A7J7CXV8</accession>
<dbReference type="Gene3D" id="2.160.20.10">
    <property type="entry name" value="Single-stranded right-handed beta-helix, Pectin lyase-like"/>
    <property type="match status" value="2"/>
</dbReference>
<dbReference type="InterPro" id="IPR024535">
    <property type="entry name" value="RHGA/B-epi-like_pectate_lyase"/>
</dbReference>
<comment type="similarity">
    <text evidence="2 8">Belongs to the glycosyl hydrolase 28 family.</text>
</comment>
<dbReference type="InterPro" id="IPR011050">
    <property type="entry name" value="Pectin_lyase_fold/virulence"/>
</dbReference>
<keyword evidence="3" id="KW-0134">Cell wall</keyword>
<evidence type="ECO:0000256" key="6">
    <source>
        <dbReference type="ARBA" id="ARBA00023295"/>
    </source>
</evidence>
<keyword evidence="4" id="KW-0964">Secreted</keyword>
<keyword evidence="6 8" id="KW-0326">Glycosidase</keyword>
<dbReference type="GO" id="GO:0004650">
    <property type="term" value="F:polygalacturonase activity"/>
    <property type="evidence" value="ECO:0007669"/>
    <property type="project" value="InterPro"/>
</dbReference>
<dbReference type="InterPro" id="IPR012334">
    <property type="entry name" value="Pectin_lyas_fold"/>
</dbReference>
<evidence type="ECO:0000256" key="1">
    <source>
        <dbReference type="ARBA" id="ARBA00004191"/>
    </source>
</evidence>
<dbReference type="Pfam" id="PF12708">
    <property type="entry name" value="Pect-lyase_RHGA_epim"/>
    <property type="match status" value="1"/>
</dbReference>
<evidence type="ECO:0000256" key="4">
    <source>
        <dbReference type="ARBA" id="ARBA00022525"/>
    </source>
</evidence>
<name>A0A7J7CXV8_TRIWF</name>
<evidence type="ECO:0000256" key="2">
    <source>
        <dbReference type="ARBA" id="ARBA00008834"/>
    </source>
</evidence>
<keyword evidence="7" id="KW-0961">Cell wall biogenesis/degradation</keyword>
<evidence type="ECO:0000256" key="7">
    <source>
        <dbReference type="ARBA" id="ARBA00023316"/>
    </source>
</evidence>
<evidence type="ECO:0000313" key="11">
    <source>
        <dbReference type="Proteomes" id="UP000593562"/>
    </source>
</evidence>
<dbReference type="Pfam" id="PF00295">
    <property type="entry name" value="Glyco_hydro_28"/>
    <property type="match status" value="1"/>
</dbReference>
<dbReference type="InterPro" id="IPR000743">
    <property type="entry name" value="Glyco_hydro_28"/>
</dbReference>
<evidence type="ECO:0000259" key="9">
    <source>
        <dbReference type="Pfam" id="PF12708"/>
    </source>
</evidence>
<organism evidence="10 11">
    <name type="scientific">Tripterygium wilfordii</name>
    <name type="common">Thunder God vine</name>
    <dbReference type="NCBI Taxonomy" id="458696"/>
    <lineage>
        <taxon>Eukaryota</taxon>
        <taxon>Viridiplantae</taxon>
        <taxon>Streptophyta</taxon>
        <taxon>Embryophyta</taxon>
        <taxon>Tracheophyta</taxon>
        <taxon>Spermatophyta</taxon>
        <taxon>Magnoliopsida</taxon>
        <taxon>eudicotyledons</taxon>
        <taxon>Gunneridae</taxon>
        <taxon>Pentapetalae</taxon>
        <taxon>rosids</taxon>
        <taxon>fabids</taxon>
        <taxon>Celastrales</taxon>
        <taxon>Celastraceae</taxon>
        <taxon>Tripterygium</taxon>
    </lineage>
</organism>
<feature type="domain" description="Rhamnogalacturonase A/B/Epimerase-like pectate lyase" evidence="9">
    <location>
        <begin position="8"/>
        <end position="53"/>
    </location>
</feature>
<evidence type="ECO:0000256" key="3">
    <source>
        <dbReference type="ARBA" id="ARBA00022512"/>
    </source>
</evidence>
<evidence type="ECO:0000313" key="10">
    <source>
        <dbReference type="EMBL" id="KAF5738904.1"/>
    </source>
</evidence>
<protein>
    <submittedName>
        <fullName evidence="10">Putative Polygalacturonase-2</fullName>
    </submittedName>
</protein>
<comment type="caution">
    <text evidence="10">The sequence shown here is derived from an EMBL/GenBank/DDBJ whole genome shotgun (WGS) entry which is preliminary data.</text>
</comment>